<dbReference type="PANTHER" id="PTHR19872">
    <property type="entry name" value="UBIQUITIN LIGASE SPECIFICITY FACTOR/HREP PROTEIN"/>
    <property type="match status" value="1"/>
</dbReference>
<comment type="caution">
    <text evidence="2">The sequence shown here is derived from an EMBL/GenBank/DDBJ whole genome shotgun (WGS) entry which is preliminary data.</text>
</comment>
<dbReference type="PANTHER" id="PTHR19872:SF7">
    <property type="entry name" value="F-BOX AND WD REPEAT DOMAIN CONTAINING PROTEIN 10B-RELATED"/>
    <property type="match status" value="1"/>
</dbReference>
<sequence>MILQGTSYKGVSISYAKVPPVPVPKVGEDGSVLPRLEKCYKDVKPGESVEAAYVDTETEMVFLEERNIFCGSYNVLILTGQGDPHRVIHFDGGHLVASGSTDRKVKIYDMVEMAQVP</sequence>
<keyword evidence="3" id="KW-1185">Reference proteome</keyword>
<dbReference type="InterPro" id="IPR051075">
    <property type="entry name" value="SCF_subunit_WD-repeat"/>
</dbReference>
<reference evidence="2" key="1">
    <citation type="submission" date="2023-05" db="EMBL/GenBank/DDBJ databases">
        <authorList>
            <person name="Stuckert A."/>
        </authorList>
    </citation>
    <scope>NUCLEOTIDE SEQUENCE</scope>
</reference>
<evidence type="ECO:0000256" key="1">
    <source>
        <dbReference type="ARBA" id="ARBA00022737"/>
    </source>
</evidence>
<evidence type="ECO:0000313" key="3">
    <source>
        <dbReference type="Proteomes" id="UP001162483"/>
    </source>
</evidence>
<name>A0ABN9FF02_9NEOB</name>
<dbReference type="Proteomes" id="UP001162483">
    <property type="component" value="Unassembled WGS sequence"/>
</dbReference>
<gene>
    <name evidence="2" type="ORF">SPARVUS_LOCUS11676792</name>
</gene>
<accession>A0ABN9FF02</accession>
<dbReference type="SUPFAM" id="SSF50978">
    <property type="entry name" value="WD40 repeat-like"/>
    <property type="match status" value="1"/>
</dbReference>
<dbReference type="EMBL" id="CATNWA010016627">
    <property type="protein sequence ID" value="CAI9594136.1"/>
    <property type="molecule type" value="Genomic_DNA"/>
</dbReference>
<organism evidence="2 3">
    <name type="scientific">Staurois parvus</name>
    <dbReference type="NCBI Taxonomy" id="386267"/>
    <lineage>
        <taxon>Eukaryota</taxon>
        <taxon>Metazoa</taxon>
        <taxon>Chordata</taxon>
        <taxon>Craniata</taxon>
        <taxon>Vertebrata</taxon>
        <taxon>Euteleostomi</taxon>
        <taxon>Amphibia</taxon>
        <taxon>Batrachia</taxon>
        <taxon>Anura</taxon>
        <taxon>Neobatrachia</taxon>
        <taxon>Ranoidea</taxon>
        <taxon>Ranidae</taxon>
        <taxon>Staurois</taxon>
    </lineage>
</organism>
<protein>
    <submittedName>
        <fullName evidence="2">Uncharacterized protein</fullName>
    </submittedName>
</protein>
<feature type="non-terminal residue" evidence="2">
    <location>
        <position position="117"/>
    </location>
</feature>
<dbReference type="InterPro" id="IPR036322">
    <property type="entry name" value="WD40_repeat_dom_sf"/>
</dbReference>
<keyword evidence="1" id="KW-0677">Repeat</keyword>
<evidence type="ECO:0000313" key="2">
    <source>
        <dbReference type="EMBL" id="CAI9594136.1"/>
    </source>
</evidence>
<proteinExistence type="predicted"/>